<dbReference type="Proteomes" id="UP000823775">
    <property type="component" value="Unassembled WGS sequence"/>
</dbReference>
<reference evidence="1 2" key="1">
    <citation type="journal article" date="2021" name="BMC Genomics">
        <title>Datura genome reveals duplications of psychoactive alkaloid biosynthetic genes and high mutation rate following tissue culture.</title>
        <authorList>
            <person name="Rajewski A."/>
            <person name="Carter-House D."/>
            <person name="Stajich J."/>
            <person name="Litt A."/>
        </authorList>
    </citation>
    <scope>NUCLEOTIDE SEQUENCE [LARGE SCALE GENOMIC DNA]</scope>
    <source>
        <strain evidence="1">AR-01</strain>
    </source>
</reference>
<sequence>RLKETLVAILTPPPRAVKTKDIYRLHPRFRRKLSITPHDDVYLMQIEDHNEPRTVNLQPLVFI</sequence>
<organism evidence="1 2">
    <name type="scientific">Datura stramonium</name>
    <name type="common">Jimsonweed</name>
    <name type="synonym">Common thornapple</name>
    <dbReference type="NCBI Taxonomy" id="4076"/>
    <lineage>
        <taxon>Eukaryota</taxon>
        <taxon>Viridiplantae</taxon>
        <taxon>Streptophyta</taxon>
        <taxon>Embryophyta</taxon>
        <taxon>Tracheophyta</taxon>
        <taxon>Spermatophyta</taxon>
        <taxon>Magnoliopsida</taxon>
        <taxon>eudicotyledons</taxon>
        <taxon>Gunneridae</taxon>
        <taxon>Pentapetalae</taxon>
        <taxon>asterids</taxon>
        <taxon>lamiids</taxon>
        <taxon>Solanales</taxon>
        <taxon>Solanaceae</taxon>
        <taxon>Solanoideae</taxon>
        <taxon>Datureae</taxon>
        <taxon>Datura</taxon>
    </lineage>
</organism>
<evidence type="ECO:0000313" key="2">
    <source>
        <dbReference type="Proteomes" id="UP000823775"/>
    </source>
</evidence>
<name>A0ABS8RHF6_DATST</name>
<proteinExistence type="predicted"/>
<gene>
    <name evidence="1" type="ORF">HAX54_000092</name>
</gene>
<accession>A0ABS8RHF6</accession>
<keyword evidence="2" id="KW-1185">Reference proteome</keyword>
<evidence type="ECO:0000313" key="1">
    <source>
        <dbReference type="EMBL" id="MCD7446282.1"/>
    </source>
</evidence>
<protein>
    <submittedName>
        <fullName evidence="1">Uncharacterized protein</fullName>
    </submittedName>
</protein>
<feature type="non-terminal residue" evidence="1">
    <location>
        <position position="1"/>
    </location>
</feature>
<comment type="caution">
    <text evidence="1">The sequence shown here is derived from an EMBL/GenBank/DDBJ whole genome shotgun (WGS) entry which is preliminary data.</text>
</comment>
<dbReference type="EMBL" id="JACEIK010000010">
    <property type="protein sequence ID" value="MCD7446282.1"/>
    <property type="molecule type" value="Genomic_DNA"/>
</dbReference>